<proteinExistence type="predicted"/>
<evidence type="ECO:0000313" key="3">
    <source>
        <dbReference type="Proteomes" id="UP001237780"/>
    </source>
</evidence>
<accession>A0ABU0S3U4</accession>
<evidence type="ECO:0000313" key="2">
    <source>
        <dbReference type="EMBL" id="MDQ0995434.1"/>
    </source>
</evidence>
<protein>
    <recommendedName>
        <fullName evidence="1">KTSC domain-containing protein</fullName>
    </recommendedName>
</protein>
<dbReference type="InterPro" id="IPR025309">
    <property type="entry name" value="KTSC_dom"/>
</dbReference>
<feature type="domain" description="KTSC" evidence="1">
    <location>
        <begin position="3"/>
        <end position="60"/>
    </location>
</feature>
<dbReference type="Proteomes" id="UP001237780">
    <property type="component" value="Unassembled WGS sequence"/>
</dbReference>
<sequence length="67" mass="8246">MPSTLIRNTSYDEAARILSIWFVTSRNRYDYMDVPPGIYDDFRHAFSKGRFFNQHIRDVYRYRIYRS</sequence>
<evidence type="ECO:0000259" key="1">
    <source>
        <dbReference type="Pfam" id="PF13619"/>
    </source>
</evidence>
<name>A0ABU0S3U4_9HYPH</name>
<reference evidence="2 3" key="1">
    <citation type="submission" date="2023-07" db="EMBL/GenBank/DDBJ databases">
        <title>Comparative genomics of wheat-associated soil bacteria to identify genetic determinants of phenazine resistance.</title>
        <authorList>
            <person name="Mouncey N."/>
        </authorList>
    </citation>
    <scope>NUCLEOTIDE SEQUENCE [LARGE SCALE GENOMIC DNA]</scope>
    <source>
        <strain evidence="2 3">W4I11</strain>
    </source>
</reference>
<dbReference type="RefSeq" id="WP_307276693.1">
    <property type="nucleotide sequence ID" value="NZ_JAUSZT010000002.1"/>
</dbReference>
<organism evidence="2 3">
    <name type="scientific">Phyllobacterium ifriqiyense</name>
    <dbReference type="NCBI Taxonomy" id="314238"/>
    <lineage>
        <taxon>Bacteria</taxon>
        <taxon>Pseudomonadati</taxon>
        <taxon>Pseudomonadota</taxon>
        <taxon>Alphaproteobacteria</taxon>
        <taxon>Hyphomicrobiales</taxon>
        <taxon>Phyllobacteriaceae</taxon>
        <taxon>Phyllobacterium</taxon>
    </lineage>
</organism>
<gene>
    <name evidence="2" type="ORF">QFZ34_000611</name>
</gene>
<comment type="caution">
    <text evidence="2">The sequence shown here is derived from an EMBL/GenBank/DDBJ whole genome shotgun (WGS) entry which is preliminary data.</text>
</comment>
<dbReference type="EMBL" id="JAUSZT010000002">
    <property type="protein sequence ID" value="MDQ0995434.1"/>
    <property type="molecule type" value="Genomic_DNA"/>
</dbReference>
<dbReference type="Pfam" id="PF13619">
    <property type="entry name" value="KTSC"/>
    <property type="match status" value="1"/>
</dbReference>
<keyword evidence="3" id="KW-1185">Reference proteome</keyword>